<dbReference type="AlphaFoldDB" id="A0A218WPF6"/>
<evidence type="ECO:0000256" key="1">
    <source>
        <dbReference type="SAM" id="MobiDB-lite"/>
    </source>
</evidence>
<evidence type="ECO:0000313" key="2">
    <source>
        <dbReference type="EMBL" id="OWM73882.1"/>
    </source>
</evidence>
<proteinExistence type="predicted"/>
<protein>
    <submittedName>
        <fullName evidence="2">Uncharacterized protein</fullName>
    </submittedName>
</protein>
<reference evidence="2" key="2">
    <citation type="submission" date="2017-06" db="EMBL/GenBank/DDBJ databases">
        <title>The pomegranate genome and the genomics of punicalagin biosynthesis.</title>
        <authorList>
            <person name="Xu C."/>
        </authorList>
    </citation>
    <scope>NUCLEOTIDE SEQUENCE [LARGE SCALE GENOMIC DNA]</scope>
    <source>
        <tissue evidence="2">Fresh leaf</tissue>
    </source>
</reference>
<dbReference type="Proteomes" id="UP000197138">
    <property type="component" value="Unassembled WGS sequence"/>
</dbReference>
<feature type="region of interest" description="Disordered" evidence="1">
    <location>
        <begin position="1"/>
        <end position="43"/>
    </location>
</feature>
<dbReference type="EMBL" id="MTKT01003945">
    <property type="protein sequence ID" value="OWM73882.1"/>
    <property type="molecule type" value="Genomic_DNA"/>
</dbReference>
<accession>A0A218WPF6</accession>
<comment type="caution">
    <text evidence="2">The sequence shown here is derived from an EMBL/GenBank/DDBJ whole genome shotgun (WGS) entry which is preliminary data.</text>
</comment>
<feature type="compositionally biased region" description="Gly residues" evidence="1">
    <location>
        <begin position="25"/>
        <end position="39"/>
    </location>
</feature>
<organism evidence="2 4">
    <name type="scientific">Punica granatum</name>
    <name type="common">Pomegranate</name>
    <dbReference type="NCBI Taxonomy" id="22663"/>
    <lineage>
        <taxon>Eukaryota</taxon>
        <taxon>Viridiplantae</taxon>
        <taxon>Streptophyta</taxon>
        <taxon>Embryophyta</taxon>
        <taxon>Tracheophyta</taxon>
        <taxon>Spermatophyta</taxon>
        <taxon>Magnoliopsida</taxon>
        <taxon>eudicotyledons</taxon>
        <taxon>Gunneridae</taxon>
        <taxon>Pentapetalae</taxon>
        <taxon>rosids</taxon>
        <taxon>malvids</taxon>
        <taxon>Myrtales</taxon>
        <taxon>Lythraceae</taxon>
        <taxon>Punica</taxon>
    </lineage>
</organism>
<name>A0A218WPF6_PUNGR</name>
<sequence length="80" mass="8547">MGRTSGLDLRSKRNGSRLVSQRAAGIGGSGGDEAAGGGSRPWTPRRWYEKAREMASGTAWAAGVRFGLRRGRNGQNRGEK</sequence>
<gene>
    <name evidence="2" type="ORF">CDL15_Pgr018942</name>
    <name evidence="3" type="ORF">CRG98_029624</name>
</gene>
<dbReference type="Proteomes" id="UP000233551">
    <property type="component" value="Unassembled WGS sequence"/>
</dbReference>
<reference evidence="3 5" key="3">
    <citation type="submission" date="2017-11" db="EMBL/GenBank/DDBJ databases">
        <title>De-novo sequencing of pomegranate (Punica granatum L.) genome.</title>
        <authorList>
            <person name="Akparov Z."/>
            <person name="Amiraslanov A."/>
            <person name="Hajiyeva S."/>
            <person name="Abbasov M."/>
            <person name="Kaur K."/>
            <person name="Hamwieh A."/>
            <person name="Solovyev V."/>
            <person name="Salamov A."/>
            <person name="Braich B."/>
            <person name="Kosarev P."/>
            <person name="Mahmoud A."/>
            <person name="Hajiyev E."/>
            <person name="Babayeva S."/>
            <person name="Izzatullayeva V."/>
            <person name="Mammadov A."/>
            <person name="Mammadov A."/>
            <person name="Sharifova S."/>
            <person name="Ojaghi J."/>
            <person name="Eynullazada K."/>
            <person name="Bayramov B."/>
            <person name="Abdulazimova A."/>
            <person name="Shahmuradov I."/>
        </authorList>
    </citation>
    <scope>NUCLEOTIDE SEQUENCE [LARGE SCALE GENOMIC DNA]</scope>
    <source>
        <strain evidence="3">AG2017</strain>
        <strain evidence="5">cv. AG2017</strain>
        <tissue evidence="3">Leaf</tissue>
    </source>
</reference>
<evidence type="ECO:0000313" key="3">
    <source>
        <dbReference type="EMBL" id="PKI49981.1"/>
    </source>
</evidence>
<dbReference type="EMBL" id="PGOL01002166">
    <property type="protein sequence ID" value="PKI49981.1"/>
    <property type="molecule type" value="Genomic_DNA"/>
</dbReference>
<keyword evidence="5" id="KW-1185">Reference proteome</keyword>
<reference evidence="4" key="1">
    <citation type="journal article" date="2017" name="Plant J.">
        <title>The pomegranate (Punica granatum L.) genome and the genomics of punicalagin biosynthesis.</title>
        <authorList>
            <person name="Qin G."/>
            <person name="Xu C."/>
            <person name="Ming R."/>
            <person name="Tang H."/>
            <person name="Guyot R."/>
            <person name="Kramer E.M."/>
            <person name="Hu Y."/>
            <person name="Yi X."/>
            <person name="Qi Y."/>
            <person name="Xu X."/>
            <person name="Gao Z."/>
            <person name="Pan H."/>
            <person name="Jian J."/>
            <person name="Tian Y."/>
            <person name="Yue Z."/>
            <person name="Xu Y."/>
        </authorList>
    </citation>
    <scope>NUCLEOTIDE SEQUENCE [LARGE SCALE GENOMIC DNA]</scope>
    <source>
        <strain evidence="4">cv. Dabenzi</strain>
    </source>
</reference>
<evidence type="ECO:0000313" key="5">
    <source>
        <dbReference type="Proteomes" id="UP000233551"/>
    </source>
</evidence>
<evidence type="ECO:0000313" key="4">
    <source>
        <dbReference type="Proteomes" id="UP000197138"/>
    </source>
</evidence>